<keyword evidence="1" id="KW-0687">Ribonucleoprotein</keyword>
<keyword evidence="1" id="KW-0496">Mitochondrion</keyword>
<protein>
    <submittedName>
        <fullName evidence="1">Ribosomal protein S2</fullName>
    </submittedName>
</protein>
<name>A0A2P1G887_9CRYP</name>
<gene>
    <name evidence="1" type="primary">rps2</name>
    <name evidence="1" type="ORF">StoMt_p046</name>
</gene>
<dbReference type="AlphaFoldDB" id="A0A2P1G887"/>
<dbReference type="GO" id="GO:0005840">
    <property type="term" value="C:ribosome"/>
    <property type="evidence" value="ECO:0007669"/>
    <property type="project" value="UniProtKB-KW"/>
</dbReference>
<dbReference type="RefSeq" id="YP_009476682.1">
    <property type="nucleotide sequence ID" value="NC_037452.1"/>
</dbReference>
<geneLocation type="mitochondrion" evidence="1"/>
<dbReference type="Gene3D" id="3.40.50.10490">
    <property type="entry name" value="Glucose-6-phosphate isomerase like protein, domain 1"/>
    <property type="match status" value="1"/>
</dbReference>
<evidence type="ECO:0000313" key="1">
    <source>
        <dbReference type="EMBL" id="AVM81175.1"/>
    </source>
</evidence>
<organism evidence="1">
    <name type="scientific">Storeatula sp. CCMP1868</name>
    <dbReference type="NCBI Taxonomy" id="195070"/>
    <lineage>
        <taxon>Eukaryota</taxon>
        <taxon>Cryptophyceae</taxon>
        <taxon>Pyrenomonadales</taxon>
        <taxon>Pyrenomonadaceae</taxon>
        <taxon>Storeatula</taxon>
    </lineage>
</organism>
<dbReference type="EMBL" id="MG680943">
    <property type="protein sequence ID" value="AVM81175.1"/>
    <property type="molecule type" value="Genomic_DNA"/>
</dbReference>
<sequence length="222" mass="26672">MESLLRRNSHDGFGNRFVVAMLLAEFHLKTIVLERQILKLNISSLKSKNYSFVLGQKNKIFFCKTDKLILFLIEIFQYFLIDFKRNTKNLFLCEEYLIFLFGREACLRSFQNIFFGVYIGGMFTNSWKFFERKVMSTSTDNIFLISSQNEYFISAEINSLYMPLIQLMQKNVIDENNLFYKVFSQNDKLFQFYHCINLFSNLLLKIRIYRYIMCQVRKNQTF</sequence>
<dbReference type="SUPFAM" id="SSF52313">
    <property type="entry name" value="Ribosomal protein S2"/>
    <property type="match status" value="1"/>
</dbReference>
<accession>A0A2P1G887</accession>
<keyword evidence="1" id="KW-0689">Ribosomal protein</keyword>
<reference evidence="1" key="1">
    <citation type="journal article" date="2018" name="BMC Genomics">
        <title>Comparative mitochondrial genomics of cryptophyte algae: gene shuffling and dynamic mobile genetic elements.</title>
        <authorList>
            <person name="Kim J.I."/>
            <person name="Yoon H.S."/>
            <person name="Yi G."/>
            <person name="Shin W."/>
            <person name="Archibald J.M."/>
        </authorList>
    </citation>
    <scope>NUCLEOTIDE SEQUENCE</scope>
    <source>
        <strain evidence="1">CCMP1868</strain>
    </source>
</reference>
<dbReference type="InterPro" id="IPR023591">
    <property type="entry name" value="Ribosomal_uS2_flav_dom_sf"/>
</dbReference>
<dbReference type="GeneID" id="36493113"/>
<proteinExistence type="predicted"/>